<dbReference type="CDD" id="cd01171">
    <property type="entry name" value="YXKO-related"/>
    <property type="match status" value="1"/>
</dbReference>
<feature type="binding site" evidence="17">
    <location>
        <position position="435"/>
    </location>
    <ligand>
        <name>(6S)-NADPHX</name>
        <dbReference type="ChEBI" id="CHEBI:64076"/>
    </ligand>
</feature>
<protein>
    <recommendedName>
        <fullName evidence="19">Bifunctional NAD(P)H-hydrate repair enzyme</fullName>
    </recommendedName>
    <alternativeName>
        <fullName evidence="19">Nicotinamide nucleotide repair protein</fullName>
    </alternativeName>
    <domain>
        <recommendedName>
            <fullName evidence="19">ADP-dependent (S)-NAD(P)H-hydrate dehydratase</fullName>
            <ecNumber evidence="19">4.2.1.136</ecNumber>
        </recommendedName>
        <alternativeName>
            <fullName evidence="19">ADP-dependent NAD(P)HX dehydratase</fullName>
        </alternativeName>
    </domain>
    <domain>
        <recommendedName>
            <fullName evidence="19">NAD(P)H-hydrate epimerase</fullName>
            <ecNumber evidence="19">5.1.99.6</ecNumber>
        </recommendedName>
    </domain>
</protein>
<evidence type="ECO:0000256" key="13">
    <source>
        <dbReference type="ARBA" id="ARBA00023268"/>
    </source>
</evidence>
<dbReference type="GO" id="GO:0046872">
    <property type="term" value="F:metal ion binding"/>
    <property type="evidence" value="ECO:0007669"/>
    <property type="project" value="UniProtKB-UniRule"/>
</dbReference>
<keyword evidence="11 18" id="KW-0413">Isomerase</keyword>
<evidence type="ECO:0000259" key="20">
    <source>
        <dbReference type="PROSITE" id="PS51383"/>
    </source>
</evidence>
<evidence type="ECO:0000256" key="17">
    <source>
        <dbReference type="HAMAP-Rule" id="MF_01965"/>
    </source>
</evidence>
<dbReference type="PROSITE" id="PS51383">
    <property type="entry name" value="YJEF_C_3"/>
    <property type="match status" value="1"/>
</dbReference>
<evidence type="ECO:0000256" key="15">
    <source>
        <dbReference type="ARBA" id="ARBA00048238"/>
    </source>
</evidence>
<dbReference type="Pfam" id="PF01256">
    <property type="entry name" value="Carb_kinase"/>
    <property type="match status" value="1"/>
</dbReference>
<evidence type="ECO:0000256" key="12">
    <source>
        <dbReference type="ARBA" id="ARBA00023239"/>
    </source>
</evidence>
<feature type="binding site" evidence="17">
    <location>
        <position position="321"/>
    </location>
    <ligand>
        <name>(6S)-NADPHX</name>
        <dbReference type="ChEBI" id="CHEBI:64076"/>
    </ligand>
</feature>
<comment type="cofactor">
    <cofactor evidence="18 19">
        <name>K(+)</name>
        <dbReference type="ChEBI" id="CHEBI:29103"/>
    </cofactor>
    <text evidence="18 19">Binds 1 potassium ion per subunit.</text>
</comment>
<reference evidence="22" key="2">
    <citation type="journal article" date="2021" name="PeerJ">
        <title>Extensive microbial diversity within the chicken gut microbiome revealed by metagenomics and culture.</title>
        <authorList>
            <person name="Gilroy R."/>
            <person name="Ravi A."/>
            <person name="Getino M."/>
            <person name="Pursley I."/>
            <person name="Horton D.L."/>
            <person name="Alikhan N.F."/>
            <person name="Baker D."/>
            <person name="Gharbi K."/>
            <person name="Hall N."/>
            <person name="Watson M."/>
            <person name="Adriaenssens E.M."/>
            <person name="Foster-Nyarko E."/>
            <person name="Jarju S."/>
            <person name="Secka A."/>
            <person name="Antonio M."/>
            <person name="Oren A."/>
            <person name="Chaudhuri R.R."/>
            <person name="La Ragione R."/>
            <person name="Hildebrand F."/>
            <person name="Pallen M.J."/>
        </authorList>
    </citation>
    <scope>NUCLEOTIDE SEQUENCE</scope>
    <source>
        <strain evidence="22">CHK195-11698</strain>
    </source>
</reference>
<comment type="caution">
    <text evidence="22">The sequence shown here is derived from an EMBL/GenBank/DDBJ whole genome shotgun (WGS) entry which is preliminary data.</text>
</comment>
<dbReference type="InterPro" id="IPR036652">
    <property type="entry name" value="YjeF_N_dom_sf"/>
</dbReference>
<evidence type="ECO:0000256" key="3">
    <source>
        <dbReference type="ARBA" id="ARBA00006001"/>
    </source>
</evidence>
<feature type="binding site" evidence="17">
    <location>
        <begin position="406"/>
        <end position="410"/>
    </location>
    <ligand>
        <name>AMP</name>
        <dbReference type="ChEBI" id="CHEBI:456215"/>
    </ligand>
</feature>
<feature type="binding site" evidence="17">
    <location>
        <position position="434"/>
    </location>
    <ligand>
        <name>AMP</name>
        <dbReference type="ChEBI" id="CHEBI:456215"/>
    </ligand>
</feature>
<feature type="binding site" evidence="18">
    <location>
        <position position="127"/>
    </location>
    <ligand>
        <name>K(+)</name>
        <dbReference type="ChEBI" id="CHEBI:29103"/>
    </ligand>
</feature>
<evidence type="ECO:0000256" key="6">
    <source>
        <dbReference type="ARBA" id="ARBA00022741"/>
    </source>
</evidence>
<dbReference type="InterPro" id="IPR029056">
    <property type="entry name" value="Ribokinase-like"/>
</dbReference>
<accession>A0A9D1L0B5</accession>
<comment type="catalytic activity">
    <reaction evidence="2 18 19">
        <text>(6R)-NADPHX = (6S)-NADPHX</text>
        <dbReference type="Rhea" id="RHEA:32227"/>
        <dbReference type="ChEBI" id="CHEBI:64076"/>
        <dbReference type="ChEBI" id="CHEBI:64077"/>
        <dbReference type="EC" id="5.1.99.6"/>
    </reaction>
</comment>
<keyword evidence="5 18" id="KW-0479">Metal-binding</keyword>
<keyword evidence="9 18" id="KW-0630">Potassium</keyword>
<evidence type="ECO:0000256" key="4">
    <source>
        <dbReference type="ARBA" id="ARBA00009524"/>
    </source>
</evidence>
<dbReference type="HAMAP" id="MF_01966">
    <property type="entry name" value="NADHX_epimerase"/>
    <property type="match status" value="1"/>
</dbReference>
<dbReference type="GO" id="GO:0110051">
    <property type="term" value="P:metabolite repair"/>
    <property type="evidence" value="ECO:0007669"/>
    <property type="project" value="TreeGrafter"/>
</dbReference>
<dbReference type="Pfam" id="PF03853">
    <property type="entry name" value="YjeF_N"/>
    <property type="match status" value="1"/>
</dbReference>
<evidence type="ECO:0000256" key="5">
    <source>
        <dbReference type="ARBA" id="ARBA00022723"/>
    </source>
</evidence>
<comment type="similarity">
    <text evidence="3 19">In the N-terminal section; belongs to the NnrE/AIBP family.</text>
</comment>
<dbReference type="EC" id="4.2.1.136" evidence="19"/>
<name>A0A9D1L0B5_9FIRM</name>
<evidence type="ECO:0000256" key="8">
    <source>
        <dbReference type="ARBA" id="ARBA00022857"/>
    </source>
</evidence>
<evidence type="ECO:0000256" key="19">
    <source>
        <dbReference type="PIRNR" id="PIRNR017184"/>
    </source>
</evidence>
<keyword evidence="12 17" id="KW-0456">Lyase</keyword>
<comment type="function">
    <text evidence="17">Catalyzes the dehydration of the S-form of NAD(P)HX at the expense of ADP, which is converted to AMP. Together with NAD(P)HX epimerase, which catalyzes the epimerization of the S- and R-forms, the enzyme allows the repair of both epimers of NAD(P)HX, a damaged form of NAD(P)H that is a result of enzymatic or heat-dependent hydration.</text>
</comment>
<feature type="binding site" evidence="18">
    <location>
        <begin position="53"/>
        <end position="57"/>
    </location>
    <ligand>
        <name>(6S)-NADPHX</name>
        <dbReference type="ChEBI" id="CHEBI:64076"/>
    </ligand>
</feature>
<sequence length="498" mass="54038">MLVANARQMKLYDEYIMQRLNHSIEGMILKAAKVLYPYVAKEKNILILVGKGNNGADGLALSCLLKNMNQEVTCFLLASKKEMSQGAGYYLEKAIALGVSIYYLSDENDFSFKMFNEKVAQASVIIDGIFGIGLMGPLSGMEKHVIEHLNQMEHCPIMAIDIPSGLNADTGNIANVCLKASLTITFVAMKTGFLNPHAKVYTGEVFVESLGYDPDIMVELGFGYLLESEVVEKIVRERQYDGYKGTYGRALLLTGSRQYPGAGLISTAAALYSGAGLVQLSSDAEVMKMAVSRYPEILTALADQQLDSMLDAASAVLFGCGRGWNDTTRLELEEVLVKSRVPVVLDADGINCLASTPELLTQVSCPVILTPHLGEMQRLLENETEKDPVVGAIQFARKYHAIVVLKGPLTMVTDGKHVFRNPSGNGAMASAGMGDALAGIVVSLLAQGYAYTDACVLGVYLHGCCGDQIAKNQYTVLASQLIEKIPEVMHRFNENTKK</sequence>
<evidence type="ECO:0000256" key="18">
    <source>
        <dbReference type="HAMAP-Rule" id="MF_01966"/>
    </source>
</evidence>
<keyword evidence="13" id="KW-0511">Multifunctional enzyme</keyword>
<dbReference type="Proteomes" id="UP000824175">
    <property type="component" value="Unassembled WGS sequence"/>
</dbReference>
<evidence type="ECO:0000256" key="9">
    <source>
        <dbReference type="ARBA" id="ARBA00022958"/>
    </source>
</evidence>
<feature type="binding site" evidence="18">
    <location>
        <position position="164"/>
    </location>
    <ligand>
        <name>K(+)</name>
        <dbReference type="ChEBI" id="CHEBI:29103"/>
    </ligand>
</feature>
<gene>
    <name evidence="18" type="primary">nnrE</name>
    <name evidence="17" type="synonym">nnrD</name>
    <name evidence="22" type="ORF">IAD15_05820</name>
</gene>
<dbReference type="GO" id="GO:0005524">
    <property type="term" value="F:ATP binding"/>
    <property type="evidence" value="ECO:0007669"/>
    <property type="project" value="UniProtKB-UniRule"/>
</dbReference>
<evidence type="ECO:0000259" key="21">
    <source>
        <dbReference type="PROSITE" id="PS51385"/>
    </source>
</evidence>
<comment type="subunit">
    <text evidence="17">Homotetramer.</text>
</comment>
<dbReference type="Gene3D" id="3.40.1190.20">
    <property type="match status" value="1"/>
</dbReference>
<comment type="caution">
    <text evidence="18">Lacks conserved residue(s) required for the propagation of feature annotation.</text>
</comment>
<keyword evidence="6 17" id="KW-0547">Nucleotide-binding</keyword>
<evidence type="ECO:0000256" key="7">
    <source>
        <dbReference type="ARBA" id="ARBA00022840"/>
    </source>
</evidence>
<feature type="binding site" evidence="17">
    <location>
        <position position="372"/>
    </location>
    <ligand>
        <name>(6S)-NADPHX</name>
        <dbReference type="ChEBI" id="CHEBI:64076"/>
    </ligand>
</feature>
<comment type="function">
    <text evidence="14 19">Bifunctional enzyme that catalyzes the epimerization of the S- and R-forms of NAD(P)HX and the dehydration of the S-form of NAD(P)HX at the expense of ADP, which is converted to AMP. This allows the repair of both epimers of NAD(P)HX, a damaged form of NAD(P)H that is a result of enzymatic or heat-dependent hydration.</text>
</comment>
<dbReference type="GO" id="GO:0046496">
    <property type="term" value="P:nicotinamide nucleotide metabolic process"/>
    <property type="evidence" value="ECO:0007669"/>
    <property type="project" value="UniProtKB-UniRule"/>
</dbReference>
<dbReference type="SUPFAM" id="SSF64153">
    <property type="entry name" value="YjeF N-terminal domain-like"/>
    <property type="match status" value="1"/>
</dbReference>
<dbReference type="EMBL" id="DVMJ01000051">
    <property type="protein sequence ID" value="HIU13570.1"/>
    <property type="molecule type" value="Genomic_DNA"/>
</dbReference>
<dbReference type="NCBIfam" id="TIGR00196">
    <property type="entry name" value="yjeF_cterm"/>
    <property type="match status" value="1"/>
</dbReference>
<evidence type="ECO:0000313" key="22">
    <source>
        <dbReference type="EMBL" id="HIU13570.1"/>
    </source>
</evidence>
<dbReference type="InterPro" id="IPR000631">
    <property type="entry name" value="CARKD"/>
</dbReference>
<reference evidence="22" key="1">
    <citation type="submission" date="2020-10" db="EMBL/GenBank/DDBJ databases">
        <authorList>
            <person name="Gilroy R."/>
        </authorList>
    </citation>
    <scope>NUCLEOTIDE SEQUENCE</scope>
    <source>
        <strain evidence="22">CHK195-11698</strain>
    </source>
</reference>
<feature type="binding site" evidence="18">
    <location>
        <begin position="131"/>
        <end position="137"/>
    </location>
    <ligand>
        <name>(6S)-NADPHX</name>
        <dbReference type="ChEBI" id="CHEBI:64076"/>
    </ligand>
</feature>
<comment type="catalytic activity">
    <reaction evidence="15 17 19">
        <text>(6S)-NADHX + ADP = AMP + phosphate + NADH + H(+)</text>
        <dbReference type="Rhea" id="RHEA:32223"/>
        <dbReference type="ChEBI" id="CHEBI:15378"/>
        <dbReference type="ChEBI" id="CHEBI:43474"/>
        <dbReference type="ChEBI" id="CHEBI:57945"/>
        <dbReference type="ChEBI" id="CHEBI:64074"/>
        <dbReference type="ChEBI" id="CHEBI:456215"/>
        <dbReference type="ChEBI" id="CHEBI:456216"/>
        <dbReference type="EC" id="4.2.1.136"/>
    </reaction>
</comment>
<comment type="similarity">
    <text evidence="4 19">In the C-terminal section; belongs to the NnrD/CARKD family.</text>
</comment>
<evidence type="ECO:0000256" key="16">
    <source>
        <dbReference type="ARBA" id="ARBA00049209"/>
    </source>
</evidence>
<comment type="similarity">
    <text evidence="18">Belongs to the NnrE/AIBP family.</text>
</comment>
<feature type="domain" description="YjeF N-terminal" evidence="21">
    <location>
        <begin position="9"/>
        <end position="218"/>
    </location>
</feature>
<organism evidence="22 23">
    <name type="scientific">Candidatus Fimiplasma intestinipullorum</name>
    <dbReference type="NCBI Taxonomy" id="2840825"/>
    <lineage>
        <taxon>Bacteria</taxon>
        <taxon>Bacillati</taxon>
        <taxon>Bacillota</taxon>
        <taxon>Clostridia</taxon>
        <taxon>Eubacteriales</taxon>
        <taxon>Candidatus Fimiplasma</taxon>
    </lineage>
</organism>
<keyword evidence="8 17" id="KW-0521">NADP</keyword>
<evidence type="ECO:0000256" key="14">
    <source>
        <dbReference type="ARBA" id="ARBA00025153"/>
    </source>
</evidence>
<keyword evidence="7 17" id="KW-0067">ATP-binding</keyword>
<evidence type="ECO:0000256" key="11">
    <source>
        <dbReference type="ARBA" id="ARBA00023235"/>
    </source>
</evidence>
<comment type="cofactor">
    <cofactor evidence="17">
        <name>Mg(2+)</name>
        <dbReference type="ChEBI" id="CHEBI:18420"/>
    </cofactor>
</comment>
<evidence type="ECO:0000256" key="1">
    <source>
        <dbReference type="ARBA" id="ARBA00000013"/>
    </source>
</evidence>
<evidence type="ECO:0000313" key="23">
    <source>
        <dbReference type="Proteomes" id="UP000824175"/>
    </source>
</evidence>
<dbReference type="SUPFAM" id="SSF53613">
    <property type="entry name" value="Ribokinase-like"/>
    <property type="match status" value="1"/>
</dbReference>
<evidence type="ECO:0000256" key="2">
    <source>
        <dbReference type="ARBA" id="ARBA00000909"/>
    </source>
</evidence>
<dbReference type="HAMAP" id="MF_01965">
    <property type="entry name" value="NADHX_dehydratase"/>
    <property type="match status" value="1"/>
</dbReference>
<dbReference type="PROSITE" id="PS51385">
    <property type="entry name" value="YJEF_N"/>
    <property type="match status" value="1"/>
</dbReference>
<feature type="domain" description="YjeF C-terminal" evidence="20">
    <location>
        <begin position="227"/>
        <end position="492"/>
    </location>
</feature>
<feature type="binding site" evidence="17">
    <location>
        <position position="262"/>
    </location>
    <ligand>
        <name>(6S)-NADPHX</name>
        <dbReference type="ChEBI" id="CHEBI:64076"/>
    </ligand>
</feature>
<evidence type="ECO:0000256" key="10">
    <source>
        <dbReference type="ARBA" id="ARBA00023027"/>
    </source>
</evidence>
<comment type="function">
    <text evidence="18">Catalyzes the epimerization of the S- and R-forms of NAD(P)HX, a damaged form of NAD(P)H that is a result of enzymatic or heat-dependent hydration. This is a prerequisite for the S-specific NAD(P)H-hydrate dehydratase to allow the repair of both epimers of NAD(P)HX.</text>
</comment>
<dbReference type="InterPro" id="IPR030677">
    <property type="entry name" value="Nnr"/>
</dbReference>
<dbReference type="Gene3D" id="3.40.50.10260">
    <property type="entry name" value="YjeF N-terminal domain"/>
    <property type="match status" value="1"/>
</dbReference>
<dbReference type="PANTHER" id="PTHR12592">
    <property type="entry name" value="ATP-DEPENDENT (S)-NAD(P)H-HYDRATE DEHYDRATASE FAMILY MEMBER"/>
    <property type="match status" value="1"/>
</dbReference>
<dbReference type="EC" id="5.1.99.6" evidence="19"/>
<dbReference type="GO" id="GO:0052856">
    <property type="term" value="F:NAD(P)HX epimerase activity"/>
    <property type="evidence" value="ECO:0007669"/>
    <property type="project" value="UniProtKB-UniRule"/>
</dbReference>
<dbReference type="AlphaFoldDB" id="A0A9D1L0B5"/>
<keyword evidence="10 17" id="KW-0520">NAD</keyword>
<dbReference type="InterPro" id="IPR004443">
    <property type="entry name" value="YjeF_N_dom"/>
</dbReference>
<comment type="similarity">
    <text evidence="17">Belongs to the NnrD/CARKD family.</text>
</comment>
<feature type="binding site" evidence="18">
    <location>
        <position position="161"/>
    </location>
    <ligand>
        <name>(6S)-NADPHX</name>
        <dbReference type="ChEBI" id="CHEBI:64076"/>
    </ligand>
</feature>
<comment type="catalytic activity">
    <reaction evidence="1 18 19">
        <text>(6R)-NADHX = (6S)-NADHX</text>
        <dbReference type="Rhea" id="RHEA:32215"/>
        <dbReference type="ChEBI" id="CHEBI:64074"/>
        <dbReference type="ChEBI" id="CHEBI:64075"/>
        <dbReference type="EC" id="5.1.99.6"/>
    </reaction>
</comment>
<proteinExistence type="inferred from homology"/>
<comment type="catalytic activity">
    <reaction evidence="16 17 19">
        <text>(6S)-NADPHX + ADP = AMP + phosphate + NADPH + H(+)</text>
        <dbReference type="Rhea" id="RHEA:32235"/>
        <dbReference type="ChEBI" id="CHEBI:15378"/>
        <dbReference type="ChEBI" id="CHEBI:43474"/>
        <dbReference type="ChEBI" id="CHEBI:57783"/>
        <dbReference type="ChEBI" id="CHEBI:64076"/>
        <dbReference type="ChEBI" id="CHEBI:456215"/>
        <dbReference type="ChEBI" id="CHEBI:456216"/>
        <dbReference type="EC" id="4.2.1.136"/>
    </reaction>
</comment>
<feature type="binding site" evidence="18">
    <location>
        <position position="54"/>
    </location>
    <ligand>
        <name>K(+)</name>
        <dbReference type="ChEBI" id="CHEBI:29103"/>
    </ligand>
</feature>
<dbReference type="GO" id="GO:0052855">
    <property type="term" value="F:ADP-dependent NAD(P)H-hydrate dehydratase activity"/>
    <property type="evidence" value="ECO:0007669"/>
    <property type="project" value="UniProtKB-UniRule"/>
</dbReference>
<dbReference type="PANTHER" id="PTHR12592:SF0">
    <property type="entry name" value="ATP-DEPENDENT (S)-NAD(P)H-HYDRATE DEHYDRATASE"/>
    <property type="match status" value="1"/>
</dbReference>
<dbReference type="NCBIfam" id="TIGR00197">
    <property type="entry name" value="yjeF_nterm"/>
    <property type="match status" value="1"/>
</dbReference>
<dbReference type="PIRSF" id="PIRSF017184">
    <property type="entry name" value="Nnr"/>
    <property type="match status" value="1"/>
</dbReference>